<evidence type="ECO:0000256" key="2">
    <source>
        <dbReference type="ARBA" id="ARBA00011322"/>
    </source>
</evidence>
<accession>A0A1G9A270</accession>
<evidence type="ECO:0000313" key="8">
    <source>
        <dbReference type="Proteomes" id="UP000199202"/>
    </source>
</evidence>
<dbReference type="SUPFAM" id="SSF52540">
    <property type="entry name" value="P-loop containing nucleoside triphosphate hydrolases"/>
    <property type="match status" value="1"/>
</dbReference>
<dbReference type="InterPro" id="IPR038729">
    <property type="entry name" value="Rad50/SbcC_AAA"/>
</dbReference>
<feature type="coiled-coil region" evidence="4">
    <location>
        <begin position="201"/>
        <end position="303"/>
    </location>
</feature>
<evidence type="ECO:0000313" key="7">
    <source>
        <dbReference type="EMBL" id="SDK21489.1"/>
    </source>
</evidence>
<dbReference type="GO" id="GO:0006302">
    <property type="term" value="P:double-strand break repair"/>
    <property type="evidence" value="ECO:0007669"/>
    <property type="project" value="InterPro"/>
</dbReference>
<keyword evidence="8" id="KW-1185">Reference proteome</keyword>
<dbReference type="PANTHER" id="PTHR32114">
    <property type="entry name" value="ABC TRANSPORTER ABCH.3"/>
    <property type="match status" value="1"/>
</dbReference>
<evidence type="ECO:0000259" key="6">
    <source>
        <dbReference type="Pfam" id="PF13476"/>
    </source>
</evidence>
<reference evidence="7 8" key="1">
    <citation type="submission" date="2016-10" db="EMBL/GenBank/DDBJ databases">
        <authorList>
            <person name="de Groot N.N."/>
        </authorList>
    </citation>
    <scope>NUCLEOTIDE SEQUENCE [LARGE SCALE GENOMIC DNA]</scope>
    <source>
        <strain evidence="7 8">CGMCC 4.6533</strain>
    </source>
</reference>
<keyword evidence="7" id="KW-0269">Exonuclease</keyword>
<protein>
    <recommendedName>
        <fullName evidence="3">Nuclease SbcCD subunit C</fullName>
    </recommendedName>
</protein>
<evidence type="ECO:0000256" key="4">
    <source>
        <dbReference type="SAM" id="Coils"/>
    </source>
</evidence>
<feature type="coiled-coil region" evidence="4">
    <location>
        <begin position="502"/>
        <end position="529"/>
    </location>
</feature>
<dbReference type="STRING" id="633440.SAMN05421869_114254"/>
<dbReference type="PANTHER" id="PTHR32114:SF2">
    <property type="entry name" value="ABC TRANSPORTER ABCH.3"/>
    <property type="match status" value="1"/>
</dbReference>
<feature type="region of interest" description="Disordered" evidence="5">
    <location>
        <begin position="405"/>
        <end position="424"/>
    </location>
</feature>
<organism evidence="7 8">
    <name type="scientific">Nonomuraea jiangxiensis</name>
    <dbReference type="NCBI Taxonomy" id="633440"/>
    <lineage>
        <taxon>Bacteria</taxon>
        <taxon>Bacillati</taxon>
        <taxon>Actinomycetota</taxon>
        <taxon>Actinomycetes</taxon>
        <taxon>Streptosporangiales</taxon>
        <taxon>Streptosporangiaceae</taxon>
        <taxon>Nonomuraea</taxon>
    </lineage>
</organism>
<evidence type="ECO:0000256" key="3">
    <source>
        <dbReference type="ARBA" id="ARBA00013368"/>
    </source>
</evidence>
<sequence>MRPLLLNLDHFGSFREPAAVDFSDTEYFALVGPTGAGKSTIIDAICFALYGTVPRWGKENVISHALAPSAAAGKVGLVFESGGRRYGVVRSMARDNKGAVRTKAARLDELDPEAPLAQAYEAVLKSLAEGEHVTPEVQRLTGLEYKFFTQCVVLPQGRFAEFLHAAPRERQDLLVQLLDADVYERIRQRAAGEEEAAKSAAAFARGQLDRLSGASEEAEREAADRLAALRRLAGTMDTDLDLLRAREAEIRRAEQERASVAERQSALSSLRMPSAVPTLATARRAAEESIGTLTDEVAALEADDRAADEALAALGDRAEPMSALSALEARERLTAEAGKARAAASTAGASLEGTKAAFVAAEQAVAAAEHERERLRDAHAAAGLAHRLAVGEPCPVCLRPVTELPTEPSAGSSAELSAGRAAASRRGHGELADLGAADRALAAARDRAARARSAHAKAETSASMLAGQATRLESELAALPAPGDRARIEAALAAFAKADELANQARTAVRAARRRLDQARAAAQQVERQAESAWRTLESTRDRLLVLGSHDVPPPALDRGDLHRAWTELLGWRDQAARAAAAALAAREAEVAEAAARLAGDRRNLAERLAQHGVTVPREATPDQLGAAVAGAVARADGALERLREDRKRAAELERVVAEKEHEAKVAHELALRLRANAFERWLCAEALEVLVAGASDTLRELSDGQYELALADRTGDIEVIDHGEAGMRRSARTLSGGETFQAALALALALSGAVARGLDSIFLDEGFGTLDPATLDTVATTLERLASGRERMIGVVTHVPALAERVPVRFEVRRDAKGSHVRKAGL</sequence>
<dbReference type="GO" id="GO:0004527">
    <property type="term" value="F:exonuclease activity"/>
    <property type="evidence" value="ECO:0007669"/>
    <property type="project" value="UniProtKB-KW"/>
</dbReference>
<dbReference type="EMBL" id="FNDJ01000014">
    <property type="protein sequence ID" value="SDK21489.1"/>
    <property type="molecule type" value="Genomic_DNA"/>
</dbReference>
<dbReference type="RefSeq" id="WP_090938799.1">
    <property type="nucleotide sequence ID" value="NZ_FNDJ01000014.1"/>
</dbReference>
<dbReference type="Pfam" id="PF13558">
    <property type="entry name" value="SbcC_Walker_B"/>
    <property type="match status" value="1"/>
</dbReference>
<dbReference type="Gene3D" id="3.40.50.300">
    <property type="entry name" value="P-loop containing nucleotide triphosphate hydrolases"/>
    <property type="match status" value="2"/>
</dbReference>
<keyword evidence="7" id="KW-0540">Nuclease</keyword>
<feature type="domain" description="Rad50/SbcC-type AAA" evidence="6">
    <location>
        <begin position="6"/>
        <end position="194"/>
    </location>
</feature>
<dbReference type="GO" id="GO:0016887">
    <property type="term" value="F:ATP hydrolysis activity"/>
    <property type="evidence" value="ECO:0007669"/>
    <property type="project" value="InterPro"/>
</dbReference>
<feature type="compositionally biased region" description="Low complexity" evidence="5">
    <location>
        <begin position="409"/>
        <end position="424"/>
    </location>
</feature>
<dbReference type="OrthoDB" id="9795626at2"/>
<proteinExistence type="inferred from homology"/>
<dbReference type="Proteomes" id="UP000199202">
    <property type="component" value="Unassembled WGS sequence"/>
</dbReference>
<name>A0A1G9A270_9ACTN</name>
<gene>
    <name evidence="7" type="ORF">SAMN05421869_114254</name>
</gene>
<evidence type="ECO:0000256" key="1">
    <source>
        <dbReference type="ARBA" id="ARBA00006930"/>
    </source>
</evidence>
<dbReference type="InterPro" id="IPR027417">
    <property type="entry name" value="P-loop_NTPase"/>
</dbReference>
<feature type="coiled-coil region" evidence="4">
    <location>
        <begin position="633"/>
        <end position="670"/>
    </location>
</feature>
<keyword evidence="4" id="KW-0175">Coiled coil</keyword>
<dbReference type="AlphaFoldDB" id="A0A1G9A270"/>
<dbReference type="Pfam" id="PF13476">
    <property type="entry name" value="AAA_23"/>
    <property type="match status" value="1"/>
</dbReference>
<evidence type="ECO:0000256" key="5">
    <source>
        <dbReference type="SAM" id="MobiDB-lite"/>
    </source>
</evidence>
<comment type="similarity">
    <text evidence="1">Belongs to the SMC family. SbcC subfamily.</text>
</comment>
<keyword evidence="7" id="KW-0378">Hydrolase</keyword>
<comment type="subunit">
    <text evidence="2">Heterodimer of SbcC and SbcD.</text>
</comment>